<evidence type="ECO:0000313" key="3">
    <source>
        <dbReference type="Proteomes" id="UP000198923"/>
    </source>
</evidence>
<proteinExistence type="predicted"/>
<reference evidence="2 3" key="1">
    <citation type="submission" date="2016-10" db="EMBL/GenBank/DDBJ databases">
        <authorList>
            <person name="de Groot N.N."/>
        </authorList>
    </citation>
    <scope>NUCLEOTIDE SEQUENCE [LARGE SCALE GENOMIC DNA]</scope>
    <source>
        <strain evidence="2 3">CPCC 201354</strain>
    </source>
</reference>
<dbReference type="NCBIfam" id="NF038070">
    <property type="entry name" value="LmbU_fam_TF"/>
    <property type="match status" value="1"/>
</dbReference>
<dbReference type="InterPro" id="IPR049735">
    <property type="entry name" value="NovE/LmbU-like"/>
</dbReference>
<evidence type="ECO:0000313" key="2">
    <source>
        <dbReference type="EMBL" id="SDI16710.1"/>
    </source>
</evidence>
<protein>
    <submittedName>
        <fullName evidence="2">Uncharacterized protein</fullName>
    </submittedName>
</protein>
<dbReference type="AlphaFoldDB" id="A0A1G8IDT2"/>
<feature type="region of interest" description="Disordered" evidence="1">
    <location>
        <begin position="1"/>
        <end position="21"/>
    </location>
</feature>
<dbReference type="RefSeq" id="WP_176955691.1">
    <property type="nucleotide sequence ID" value="NZ_FNCN01000036.1"/>
</dbReference>
<gene>
    <name evidence="2" type="ORF">SAMN05421505_13653</name>
</gene>
<organism evidence="2 3">
    <name type="scientific">Sinosporangium album</name>
    <dbReference type="NCBI Taxonomy" id="504805"/>
    <lineage>
        <taxon>Bacteria</taxon>
        <taxon>Bacillati</taxon>
        <taxon>Actinomycetota</taxon>
        <taxon>Actinomycetes</taxon>
        <taxon>Streptosporangiales</taxon>
        <taxon>Streptosporangiaceae</taxon>
        <taxon>Sinosporangium</taxon>
    </lineage>
</organism>
<accession>A0A1G8IDT2</accession>
<keyword evidence="3" id="KW-1185">Reference proteome</keyword>
<sequence length="218" mass="25281">MSHARLSTLSTTPSGPTGAERLSLDGAVLTRRTSLSLPERMPLEDWKRVGRQLTCINDSSTWWLGDWLVYGREVYPDRYRRAIEDTALDYQTLRNYAWIAGRFLKHRRRPALSFQHHAEVAALADHLQDMWLDRAEQHGWSRNTLRTHIRRDRGLVPMTITAVVQIRMDIAVEQKRLWQDAAERTHSELREWMVEVLNEAARREAAPEPAPLPVRQAG</sequence>
<dbReference type="Proteomes" id="UP000198923">
    <property type="component" value="Unassembled WGS sequence"/>
</dbReference>
<feature type="compositionally biased region" description="Low complexity" evidence="1">
    <location>
        <begin position="1"/>
        <end position="18"/>
    </location>
</feature>
<dbReference type="EMBL" id="FNCN01000036">
    <property type="protein sequence ID" value="SDI16710.1"/>
    <property type="molecule type" value="Genomic_DNA"/>
</dbReference>
<name>A0A1G8IDT2_9ACTN</name>
<evidence type="ECO:0000256" key="1">
    <source>
        <dbReference type="SAM" id="MobiDB-lite"/>
    </source>
</evidence>